<dbReference type="InterPro" id="IPR001761">
    <property type="entry name" value="Peripla_BP/Lac1_sug-bd_dom"/>
</dbReference>
<organism evidence="7 8">
    <name type="scientific">Levilactobacillus bambusae</name>
    <dbReference type="NCBI Taxonomy" id="2024736"/>
    <lineage>
        <taxon>Bacteria</taxon>
        <taxon>Bacillati</taxon>
        <taxon>Bacillota</taxon>
        <taxon>Bacilli</taxon>
        <taxon>Lactobacillales</taxon>
        <taxon>Lactobacillaceae</taxon>
        <taxon>Levilactobacillus</taxon>
    </lineage>
</organism>
<proteinExistence type="predicted"/>
<keyword evidence="2" id="KW-0805">Transcription regulation</keyword>
<dbReference type="PROSITE" id="PS00356">
    <property type="entry name" value="HTH_LACI_1"/>
    <property type="match status" value="1"/>
</dbReference>
<dbReference type="InterPro" id="IPR010982">
    <property type="entry name" value="Lambda_DNA-bd_dom_sf"/>
</dbReference>
<dbReference type="CDD" id="cd01392">
    <property type="entry name" value="HTH_LacI"/>
    <property type="match status" value="1"/>
</dbReference>
<dbReference type="Gene3D" id="3.40.50.2300">
    <property type="match status" value="2"/>
</dbReference>
<evidence type="ECO:0000259" key="6">
    <source>
        <dbReference type="PROSITE" id="PS50943"/>
    </source>
</evidence>
<keyword evidence="1" id="KW-0678">Repressor</keyword>
<dbReference type="OrthoDB" id="9796186at2"/>
<dbReference type="PANTHER" id="PTHR30146:SF148">
    <property type="entry name" value="HTH-TYPE TRANSCRIPTIONAL REPRESSOR PURR-RELATED"/>
    <property type="match status" value="1"/>
</dbReference>
<protein>
    <submittedName>
        <fullName evidence="7">LacI family transcriptional regulator</fullName>
    </submittedName>
</protein>
<gene>
    <name evidence="7" type="ORF">DCM90_04815</name>
</gene>
<evidence type="ECO:0000313" key="8">
    <source>
        <dbReference type="Proteomes" id="UP000245080"/>
    </source>
</evidence>
<dbReference type="Pfam" id="PF00532">
    <property type="entry name" value="Peripla_BP_1"/>
    <property type="match status" value="1"/>
</dbReference>
<evidence type="ECO:0000256" key="1">
    <source>
        <dbReference type="ARBA" id="ARBA00022491"/>
    </source>
</evidence>
<dbReference type="Gene3D" id="1.10.260.40">
    <property type="entry name" value="lambda repressor-like DNA-binding domains"/>
    <property type="match status" value="1"/>
</dbReference>
<comment type="caution">
    <text evidence="7">The sequence shown here is derived from an EMBL/GenBank/DDBJ whole genome shotgun (WGS) entry which is preliminary data.</text>
</comment>
<feature type="domain" description="HTH cro/C1-type" evidence="6">
    <location>
        <begin position="4"/>
        <end position="53"/>
    </location>
</feature>
<reference evidence="7 8" key="1">
    <citation type="journal article" date="2018" name="Int. J. Syst. Evol. Microbiol.">
        <title>Lactobacillus bambusae sp. nov., isolated from a traditional fermented Ma-bamboo shoots of Taiwan.</title>
        <authorList>
            <person name="Wang L.-T."/>
        </authorList>
    </citation>
    <scope>NUCLEOTIDE SEQUENCE [LARGE SCALE GENOMIC DNA]</scope>
    <source>
        <strain evidence="7 8">BS-W1</strain>
    </source>
</reference>
<keyword evidence="4" id="KW-0804">Transcription</keyword>
<dbReference type="AlphaFoldDB" id="A0A2V1MZ60"/>
<keyword evidence="3" id="KW-0238">DNA-binding</keyword>
<dbReference type="SUPFAM" id="SSF53822">
    <property type="entry name" value="Periplasmic binding protein-like I"/>
    <property type="match status" value="1"/>
</dbReference>
<dbReference type="RefSeq" id="WP_109250206.1">
    <property type="nucleotide sequence ID" value="NZ_QCXQ01000002.1"/>
</dbReference>
<dbReference type="Pfam" id="PF00356">
    <property type="entry name" value="LacI"/>
    <property type="match status" value="1"/>
</dbReference>
<dbReference type="InterPro" id="IPR001387">
    <property type="entry name" value="Cro/C1-type_HTH"/>
</dbReference>
<dbReference type="SMART" id="SM00354">
    <property type="entry name" value="HTH_LACI"/>
    <property type="match status" value="1"/>
</dbReference>
<dbReference type="PANTHER" id="PTHR30146">
    <property type="entry name" value="LACI-RELATED TRANSCRIPTIONAL REPRESSOR"/>
    <property type="match status" value="1"/>
</dbReference>
<accession>A0A2V1MZ60</accession>
<evidence type="ECO:0000256" key="2">
    <source>
        <dbReference type="ARBA" id="ARBA00023015"/>
    </source>
</evidence>
<name>A0A2V1MZ60_9LACO</name>
<evidence type="ECO:0000259" key="5">
    <source>
        <dbReference type="PROSITE" id="PS50932"/>
    </source>
</evidence>
<keyword evidence="8" id="KW-1185">Reference proteome</keyword>
<dbReference type="InterPro" id="IPR028082">
    <property type="entry name" value="Peripla_BP_I"/>
</dbReference>
<evidence type="ECO:0000256" key="4">
    <source>
        <dbReference type="ARBA" id="ARBA00023163"/>
    </source>
</evidence>
<dbReference type="Proteomes" id="UP000245080">
    <property type="component" value="Unassembled WGS sequence"/>
</dbReference>
<dbReference type="InterPro" id="IPR000843">
    <property type="entry name" value="HTH_LacI"/>
</dbReference>
<evidence type="ECO:0000313" key="7">
    <source>
        <dbReference type="EMBL" id="PWG00259.1"/>
    </source>
</evidence>
<sequence>MADKLTMKDLAQRAGVSEATVSRALADSPRVKLATRTRIQRLAQELGYSPNQLARSIRVQRTQTIGMIIPNILNPFFTSLIRAIEDAAKAQHYDVVIVNTDEQPDAERDAIQLLQGKRVDGLLIASTDPNQDYDRLLGATPTVFVDRAPNGPITYDRLLVDNVAGTQRVIANLITRGARRIGIINSSASATATERLQGYRQALLNHGLPVDPDIIVSARKDNGNVQQMTRQLLQNQKCDALFAADNTILLEVLHKLPELTLSTYFISGFDDNDWLNFVSPAITTAKQPIQEIGVAALNRLLARIANHHLLPTEKRFQPGLVVR</sequence>
<dbReference type="GO" id="GO:0003700">
    <property type="term" value="F:DNA-binding transcription factor activity"/>
    <property type="evidence" value="ECO:0007669"/>
    <property type="project" value="TreeGrafter"/>
</dbReference>
<dbReference type="GO" id="GO:0000976">
    <property type="term" value="F:transcription cis-regulatory region binding"/>
    <property type="evidence" value="ECO:0007669"/>
    <property type="project" value="TreeGrafter"/>
</dbReference>
<dbReference type="EMBL" id="QCXQ01000002">
    <property type="protein sequence ID" value="PWG00259.1"/>
    <property type="molecule type" value="Genomic_DNA"/>
</dbReference>
<dbReference type="PROSITE" id="PS50932">
    <property type="entry name" value="HTH_LACI_2"/>
    <property type="match status" value="1"/>
</dbReference>
<evidence type="ECO:0000256" key="3">
    <source>
        <dbReference type="ARBA" id="ARBA00023125"/>
    </source>
</evidence>
<dbReference type="PROSITE" id="PS50943">
    <property type="entry name" value="HTH_CROC1"/>
    <property type="match status" value="1"/>
</dbReference>
<dbReference type="SUPFAM" id="SSF47413">
    <property type="entry name" value="lambda repressor-like DNA-binding domains"/>
    <property type="match status" value="1"/>
</dbReference>
<feature type="domain" description="HTH lacI-type" evidence="5">
    <location>
        <begin position="5"/>
        <end position="59"/>
    </location>
</feature>